<keyword evidence="1" id="KW-0175">Coiled coil</keyword>
<dbReference type="Proteomes" id="UP001457282">
    <property type="component" value="Unassembled WGS sequence"/>
</dbReference>
<protein>
    <submittedName>
        <fullName evidence="2">Uncharacterized protein</fullName>
    </submittedName>
</protein>
<evidence type="ECO:0000256" key="1">
    <source>
        <dbReference type="SAM" id="Coils"/>
    </source>
</evidence>
<gene>
    <name evidence="2" type="ORF">M0R45_015418</name>
</gene>
<evidence type="ECO:0000313" key="2">
    <source>
        <dbReference type="EMBL" id="KAK9938695.1"/>
    </source>
</evidence>
<sequence length="182" mass="20731">MPGRHRFVVYYEALGVLGAPTSTLNFHNRVVAASLSSSTLIQYLNDSGCRDLGFADWDKKRSYMSSHIDLLNVFVRIKTGLPLQGLLVTHALKTGLHEFNIKLQMDLSEAKFWIGQNDRLLGANKEELELKAKRIENMSVELSQAKSNLEKVKREKDIEYHKAQHKIETAFALYFSWGGTKF</sequence>
<comment type="caution">
    <text evidence="2">The sequence shown here is derived from an EMBL/GenBank/DDBJ whole genome shotgun (WGS) entry which is preliminary data.</text>
</comment>
<proteinExistence type="predicted"/>
<accession>A0AAW1XRL5</accession>
<organism evidence="2 3">
    <name type="scientific">Rubus argutus</name>
    <name type="common">Southern blackberry</name>
    <dbReference type="NCBI Taxonomy" id="59490"/>
    <lineage>
        <taxon>Eukaryota</taxon>
        <taxon>Viridiplantae</taxon>
        <taxon>Streptophyta</taxon>
        <taxon>Embryophyta</taxon>
        <taxon>Tracheophyta</taxon>
        <taxon>Spermatophyta</taxon>
        <taxon>Magnoliopsida</taxon>
        <taxon>eudicotyledons</taxon>
        <taxon>Gunneridae</taxon>
        <taxon>Pentapetalae</taxon>
        <taxon>rosids</taxon>
        <taxon>fabids</taxon>
        <taxon>Rosales</taxon>
        <taxon>Rosaceae</taxon>
        <taxon>Rosoideae</taxon>
        <taxon>Rosoideae incertae sedis</taxon>
        <taxon>Rubus</taxon>
    </lineage>
</organism>
<feature type="coiled-coil region" evidence="1">
    <location>
        <begin position="125"/>
        <end position="155"/>
    </location>
</feature>
<dbReference type="AlphaFoldDB" id="A0AAW1XRL5"/>
<name>A0AAW1XRL5_RUBAR</name>
<dbReference type="EMBL" id="JBEDUW010000003">
    <property type="protein sequence ID" value="KAK9938695.1"/>
    <property type="molecule type" value="Genomic_DNA"/>
</dbReference>
<keyword evidence="3" id="KW-1185">Reference proteome</keyword>
<evidence type="ECO:0000313" key="3">
    <source>
        <dbReference type="Proteomes" id="UP001457282"/>
    </source>
</evidence>
<reference evidence="2 3" key="1">
    <citation type="journal article" date="2023" name="G3 (Bethesda)">
        <title>A chromosome-length genome assembly and annotation of blackberry (Rubus argutus, cv. 'Hillquist').</title>
        <authorList>
            <person name="Bruna T."/>
            <person name="Aryal R."/>
            <person name="Dudchenko O."/>
            <person name="Sargent D.J."/>
            <person name="Mead D."/>
            <person name="Buti M."/>
            <person name="Cavallini A."/>
            <person name="Hytonen T."/>
            <person name="Andres J."/>
            <person name="Pham M."/>
            <person name="Weisz D."/>
            <person name="Mascagni F."/>
            <person name="Usai G."/>
            <person name="Natali L."/>
            <person name="Bassil N."/>
            <person name="Fernandez G.E."/>
            <person name="Lomsadze A."/>
            <person name="Armour M."/>
            <person name="Olukolu B."/>
            <person name="Poorten T."/>
            <person name="Britton C."/>
            <person name="Davik J."/>
            <person name="Ashrafi H."/>
            <person name="Aiden E.L."/>
            <person name="Borodovsky M."/>
            <person name="Worthington M."/>
        </authorList>
    </citation>
    <scope>NUCLEOTIDE SEQUENCE [LARGE SCALE GENOMIC DNA]</scope>
    <source>
        <strain evidence="2">PI 553951</strain>
    </source>
</reference>